<feature type="signal peptide" evidence="2">
    <location>
        <begin position="1"/>
        <end position="22"/>
    </location>
</feature>
<dbReference type="Pfam" id="PF03583">
    <property type="entry name" value="LIP"/>
    <property type="match status" value="1"/>
</dbReference>
<keyword evidence="1" id="KW-0378">Hydrolase</keyword>
<dbReference type="EMBL" id="JAKJXP020000044">
    <property type="protein sequence ID" value="KAK7751919.1"/>
    <property type="molecule type" value="Genomic_DNA"/>
</dbReference>
<proteinExistence type="inferred from homology"/>
<gene>
    <name evidence="3" type="ORF">SLS62_006220</name>
</gene>
<comment type="caution">
    <text evidence="3">The sequence shown here is derived from an EMBL/GenBank/DDBJ whole genome shotgun (WGS) entry which is preliminary data.</text>
</comment>
<dbReference type="GO" id="GO:0016042">
    <property type="term" value="P:lipid catabolic process"/>
    <property type="evidence" value="ECO:0007669"/>
    <property type="project" value="UniProtKB-UniRule"/>
</dbReference>
<evidence type="ECO:0000313" key="3">
    <source>
        <dbReference type="EMBL" id="KAK7751919.1"/>
    </source>
</evidence>
<dbReference type="PANTHER" id="PTHR34853:SF5">
    <property type="entry name" value="LIP-DOMAIN-CONTAINING PROTEIN-RELATED"/>
    <property type="match status" value="1"/>
</dbReference>
<dbReference type="InterPro" id="IPR029058">
    <property type="entry name" value="AB_hydrolase_fold"/>
</dbReference>
<dbReference type="AlphaFoldDB" id="A0AAN9UZ52"/>
<keyword evidence="4" id="KW-1185">Reference proteome</keyword>
<dbReference type="Proteomes" id="UP001320420">
    <property type="component" value="Unassembled WGS sequence"/>
</dbReference>
<dbReference type="Gene3D" id="3.40.50.1820">
    <property type="entry name" value="alpha/beta hydrolase"/>
    <property type="match status" value="1"/>
</dbReference>
<feature type="chain" id="PRO_5042674931" description="LIP-domain-containing protein" evidence="2">
    <location>
        <begin position="23"/>
        <end position="448"/>
    </location>
</feature>
<dbReference type="PIRSF" id="PIRSF029171">
    <property type="entry name" value="Esterase_LipA"/>
    <property type="match status" value="1"/>
</dbReference>
<sequence length="448" mass="48075">MWSVPKAFVLFSTLLRSSLVSGVDNHSIVYRQNSSGPVPPSEDPFYTAPQDFELASPGTILRIRHDPGNLTAVVANTSAVYNIIYRTTDTRYRPSWAVTTLLVPKTPLETRYPTGNTTAQGQGALLSYQIPYNSADVNSSPSYRLGTDYATPSTVGPPATDGIAKALGRGWYVSVPDFEGPLAAFFAGSQEGHAVLDSVRAVLSWDGFPSSSEEARYALWGYSGGSVASHWAAELQASYAPELAFAGAALGGTVPNATSAYDNITATPYSGLLPGMLLGITAEYPEARDFLVSSLHTEGPYNATGFLAALQMTVGDEFVVYAGQDINRYFIQGRDFLRTPEIARILGNNGYQGYHGIPQMPVFVYKAIGDEFSNVADTDALVERFCGVGANILYQRNTVGGHIDEISNGEPRAMDWLVEVLEGATERKQPATGCVVENVTVNVTASTT</sequence>
<accession>A0AAN9UZ52</accession>
<dbReference type="Gene3D" id="1.10.260.130">
    <property type="match status" value="1"/>
</dbReference>
<comment type="similarity">
    <text evidence="2">Belongs to the AB hydrolase superfamily. Lipase family.</text>
</comment>
<dbReference type="PANTHER" id="PTHR34853">
    <property type="match status" value="1"/>
</dbReference>
<evidence type="ECO:0000256" key="1">
    <source>
        <dbReference type="ARBA" id="ARBA00022801"/>
    </source>
</evidence>
<reference evidence="3 4" key="1">
    <citation type="submission" date="2024-02" db="EMBL/GenBank/DDBJ databases">
        <title>De novo assembly and annotation of 12 fungi associated with fruit tree decline syndrome in Ontario, Canada.</title>
        <authorList>
            <person name="Sulman M."/>
            <person name="Ellouze W."/>
            <person name="Ilyukhin E."/>
        </authorList>
    </citation>
    <scope>NUCLEOTIDE SEQUENCE [LARGE SCALE GENOMIC DNA]</scope>
    <source>
        <strain evidence="3 4">M11/M66-122</strain>
    </source>
</reference>
<dbReference type="GO" id="GO:0004806">
    <property type="term" value="F:triacylglycerol lipase activity"/>
    <property type="evidence" value="ECO:0007669"/>
    <property type="project" value="UniProtKB-UniRule"/>
</dbReference>
<organism evidence="3 4">
    <name type="scientific">Diatrype stigma</name>
    <dbReference type="NCBI Taxonomy" id="117547"/>
    <lineage>
        <taxon>Eukaryota</taxon>
        <taxon>Fungi</taxon>
        <taxon>Dikarya</taxon>
        <taxon>Ascomycota</taxon>
        <taxon>Pezizomycotina</taxon>
        <taxon>Sordariomycetes</taxon>
        <taxon>Xylariomycetidae</taxon>
        <taxon>Xylariales</taxon>
        <taxon>Diatrypaceae</taxon>
        <taxon>Diatrype</taxon>
    </lineage>
</organism>
<keyword evidence="2" id="KW-0732">Signal</keyword>
<name>A0AAN9UZ52_9PEZI</name>
<dbReference type="SUPFAM" id="SSF53474">
    <property type="entry name" value="alpha/beta-Hydrolases"/>
    <property type="match status" value="1"/>
</dbReference>
<evidence type="ECO:0008006" key="5">
    <source>
        <dbReference type="Google" id="ProtNLM"/>
    </source>
</evidence>
<evidence type="ECO:0000256" key="2">
    <source>
        <dbReference type="PIRNR" id="PIRNR029171"/>
    </source>
</evidence>
<dbReference type="InterPro" id="IPR005152">
    <property type="entry name" value="Lipase_secreted"/>
</dbReference>
<protein>
    <recommendedName>
        <fullName evidence="5">LIP-domain-containing protein</fullName>
    </recommendedName>
</protein>
<evidence type="ECO:0000313" key="4">
    <source>
        <dbReference type="Proteomes" id="UP001320420"/>
    </source>
</evidence>